<reference evidence="2 3" key="1">
    <citation type="submission" date="2024-02" db="EMBL/GenBank/DDBJ databases">
        <title>De novo assembly and annotation of 12 fungi associated with fruit tree decline syndrome in Ontario, Canada.</title>
        <authorList>
            <person name="Sulman M."/>
            <person name="Ellouze W."/>
            <person name="Ilyukhin E."/>
        </authorList>
    </citation>
    <scope>NUCLEOTIDE SEQUENCE [LARGE SCALE GENOMIC DNA]</scope>
    <source>
        <strain evidence="2 3">M11/M66-122</strain>
    </source>
</reference>
<name>A0AAN9UKG2_9PEZI</name>
<dbReference type="PROSITE" id="PS50181">
    <property type="entry name" value="FBOX"/>
    <property type="match status" value="1"/>
</dbReference>
<feature type="domain" description="F-box" evidence="1">
    <location>
        <begin position="1"/>
        <end position="47"/>
    </location>
</feature>
<comment type="caution">
    <text evidence="2">The sequence shown here is derived from an EMBL/GenBank/DDBJ whole genome shotgun (WGS) entry which is preliminary data.</text>
</comment>
<organism evidence="2 3">
    <name type="scientific">Diatrype stigma</name>
    <dbReference type="NCBI Taxonomy" id="117547"/>
    <lineage>
        <taxon>Eukaryota</taxon>
        <taxon>Fungi</taxon>
        <taxon>Dikarya</taxon>
        <taxon>Ascomycota</taxon>
        <taxon>Pezizomycotina</taxon>
        <taxon>Sordariomycetes</taxon>
        <taxon>Xylariomycetidae</taxon>
        <taxon>Xylariales</taxon>
        <taxon>Diatrypaceae</taxon>
        <taxon>Diatrype</taxon>
    </lineage>
</organism>
<accession>A0AAN9UKG2</accession>
<evidence type="ECO:0000313" key="2">
    <source>
        <dbReference type="EMBL" id="KAK7749092.1"/>
    </source>
</evidence>
<evidence type="ECO:0000259" key="1">
    <source>
        <dbReference type="PROSITE" id="PS50181"/>
    </source>
</evidence>
<dbReference type="AlphaFoldDB" id="A0AAN9UKG2"/>
<dbReference type="EMBL" id="JAKJXP020000079">
    <property type="protein sequence ID" value="KAK7749092.1"/>
    <property type="molecule type" value="Genomic_DNA"/>
</dbReference>
<sequence>MVLEKLPTELLLHIGEFLTAKDTAVLRQVSRNVSAKVSDQGPFASGLRSKTRSVEFSPHSLQLLVEMTRPGRLGTALESLILVGVPLGRREAVTHPTTITTADAVLHGAGGQGDDDRAMMTALLAEAMRNLKANGEHRGLPSLSLTVDGSAVEDVRREWVCIWAAASQMFHVTLDALRHSDDLPIGALDLFTRPYCCSLSVANFWRDDLDDLLLRQCAPTICSVRRLHLSISRERNLFRERVWTVGQTALSVPIEPWAPREAGFARFLAAFRSVDDFKIHRYMIYHPDGQRQSAERDWFPQARARGALGNLARCSLRGLRVKGGDLLAFVQASPGLREVDMHGVTLDPTQDAEPAVGFRQVFDWLTVRAGSQLRELRLEDLQEKNRRVVFYHEPDDEVDDSHGWGRFRLTRRGETSARRPVPFGPVEEEINFEAYRLSIARDGLLYGHPRNRMVDGVKPAKDYY</sequence>
<evidence type="ECO:0000313" key="3">
    <source>
        <dbReference type="Proteomes" id="UP001320420"/>
    </source>
</evidence>
<dbReference type="Proteomes" id="UP001320420">
    <property type="component" value="Unassembled WGS sequence"/>
</dbReference>
<proteinExistence type="predicted"/>
<keyword evidence="3" id="KW-1185">Reference proteome</keyword>
<dbReference type="InterPro" id="IPR001810">
    <property type="entry name" value="F-box_dom"/>
</dbReference>
<protein>
    <recommendedName>
        <fullName evidence="1">F-box domain-containing protein</fullName>
    </recommendedName>
</protein>
<gene>
    <name evidence="2" type="ORF">SLS62_008487</name>
</gene>